<sequence>MLGMFIITINVLERMAVSVLSDEVECVPDRDTLDTFTLTKHKAVERIDEAQQVTVSLYAKIRNSKSYTRPNLEGMVWRDVRCELCFCLVCGYSKAFGYRFVLAGYRLVATLSLMVTSGSLV</sequence>
<dbReference type="GeneID" id="25915298"/>
<dbReference type="EMBL" id="KQ246712">
    <property type="protein sequence ID" value="KNC72646.1"/>
    <property type="molecule type" value="Genomic_DNA"/>
</dbReference>
<dbReference type="RefSeq" id="XP_014146548.1">
    <property type="nucleotide sequence ID" value="XM_014291073.1"/>
</dbReference>
<feature type="chain" id="PRO_5005538428" evidence="1">
    <location>
        <begin position="22"/>
        <end position="121"/>
    </location>
</feature>
<reference evidence="2 3" key="1">
    <citation type="submission" date="2011-02" db="EMBL/GenBank/DDBJ databases">
        <title>The Genome Sequence of Sphaeroforma arctica JP610.</title>
        <authorList>
            <consortium name="The Broad Institute Genome Sequencing Platform"/>
            <person name="Russ C."/>
            <person name="Cuomo C."/>
            <person name="Young S.K."/>
            <person name="Zeng Q."/>
            <person name="Gargeya S."/>
            <person name="Alvarado L."/>
            <person name="Berlin A."/>
            <person name="Chapman S.B."/>
            <person name="Chen Z."/>
            <person name="Freedman E."/>
            <person name="Gellesch M."/>
            <person name="Goldberg J."/>
            <person name="Griggs A."/>
            <person name="Gujja S."/>
            <person name="Heilman E."/>
            <person name="Heiman D."/>
            <person name="Howarth C."/>
            <person name="Mehta T."/>
            <person name="Neiman D."/>
            <person name="Pearson M."/>
            <person name="Roberts A."/>
            <person name="Saif S."/>
            <person name="Shea T."/>
            <person name="Shenoy N."/>
            <person name="Sisk P."/>
            <person name="Stolte C."/>
            <person name="Sykes S."/>
            <person name="White J."/>
            <person name="Yandava C."/>
            <person name="Burger G."/>
            <person name="Gray M.W."/>
            <person name="Holland P.W.H."/>
            <person name="King N."/>
            <person name="Lang F.B.F."/>
            <person name="Roger A.J."/>
            <person name="Ruiz-Trillo I."/>
            <person name="Haas B."/>
            <person name="Nusbaum C."/>
            <person name="Birren B."/>
        </authorList>
    </citation>
    <scope>NUCLEOTIDE SEQUENCE [LARGE SCALE GENOMIC DNA]</scope>
    <source>
        <strain evidence="2 3">JP610</strain>
    </source>
</reference>
<dbReference type="AlphaFoldDB" id="A0A0L0F7X1"/>
<gene>
    <name evidence="2" type="ORF">SARC_14794</name>
</gene>
<protein>
    <submittedName>
        <fullName evidence="2">Uncharacterized protein</fullName>
    </submittedName>
</protein>
<keyword evidence="1" id="KW-0732">Signal</keyword>
<accession>A0A0L0F7X1</accession>
<keyword evidence="3" id="KW-1185">Reference proteome</keyword>
<dbReference type="Proteomes" id="UP000054560">
    <property type="component" value="Unassembled WGS sequence"/>
</dbReference>
<feature type="signal peptide" evidence="1">
    <location>
        <begin position="1"/>
        <end position="21"/>
    </location>
</feature>
<proteinExistence type="predicted"/>
<evidence type="ECO:0000256" key="1">
    <source>
        <dbReference type="SAM" id="SignalP"/>
    </source>
</evidence>
<evidence type="ECO:0000313" key="2">
    <source>
        <dbReference type="EMBL" id="KNC72646.1"/>
    </source>
</evidence>
<evidence type="ECO:0000313" key="3">
    <source>
        <dbReference type="Proteomes" id="UP000054560"/>
    </source>
</evidence>
<organism evidence="2 3">
    <name type="scientific">Sphaeroforma arctica JP610</name>
    <dbReference type="NCBI Taxonomy" id="667725"/>
    <lineage>
        <taxon>Eukaryota</taxon>
        <taxon>Ichthyosporea</taxon>
        <taxon>Ichthyophonida</taxon>
        <taxon>Sphaeroforma</taxon>
    </lineage>
</organism>
<name>A0A0L0F7X1_9EUKA</name>